<dbReference type="EMBL" id="JBDIME010000020">
    <property type="protein sequence ID" value="MEN2791808.1"/>
    <property type="molecule type" value="Genomic_DNA"/>
</dbReference>
<dbReference type="InterPro" id="IPR003680">
    <property type="entry name" value="Flavodoxin_fold"/>
</dbReference>
<reference evidence="4 5" key="1">
    <citation type="submission" date="2024-05" db="EMBL/GenBank/DDBJ databases">
        <authorList>
            <person name="Liu Q."/>
            <person name="Xin Y.-H."/>
        </authorList>
    </citation>
    <scope>NUCLEOTIDE SEQUENCE [LARGE SCALE GENOMIC DNA]</scope>
    <source>
        <strain evidence="4 5">CGMCC 1.10181</strain>
    </source>
</reference>
<keyword evidence="5" id="KW-1185">Reference proteome</keyword>
<dbReference type="GO" id="GO:0016491">
    <property type="term" value="F:oxidoreductase activity"/>
    <property type="evidence" value="ECO:0007669"/>
    <property type="project" value="UniProtKB-KW"/>
</dbReference>
<comment type="similarity">
    <text evidence="1">Belongs to the NAD(P)H dehydrogenase (quinone) family.</text>
</comment>
<evidence type="ECO:0000259" key="3">
    <source>
        <dbReference type="Pfam" id="PF02525"/>
    </source>
</evidence>
<dbReference type="SUPFAM" id="SSF52218">
    <property type="entry name" value="Flavoproteins"/>
    <property type="match status" value="1"/>
</dbReference>
<proteinExistence type="inferred from homology"/>
<protein>
    <submittedName>
        <fullName evidence="4">NAD(P)H-dependent oxidoreductase</fullName>
        <ecNumber evidence="4">1.-.-.-</ecNumber>
    </submittedName>
</protein>
<dbReference type="Pfam" id="PF02525">
    <property type="entry name" value="Flavodoxin_2"/>
    <property type="match status" value="1"/>
</dbReference>
<accession>A0ABU9Y7M3</accession>
<evidence type="ECO:0000313" key="5">
    <source>
        <dbReference type="Proteomes" id="UP001419910"/>
    </source>
</evidence>
<comment type="caution">
    <text evidence="4">The sequence shown here is derived from an EMBL/GenBank/DDBJ whole genome shotgun (WGS) entry which is preliminary data.</text>
</comment>
<evidence type="ECO:0000313" key="4">
    <source>
        <dbReference type="EMBL" id="MEN2791808.1"/>
    </source>
</evidence>
<dbReference type="RefSeq" id="WP_343892713.1">
    <property type="nucleotide sequence ID" value="NZ_BAAAEH010000061.1"/>
</dbReference>
<dbReference type="InterPro" id="IPR051545">
    <property type="entry name" value="NAD(P)H_dehydrogenase_qn"/>
</dbReference>
<organism evidence="4 5">
    <name type="scientific">Sphingomonas oligophenolica</name>
    <dbReference type="NCBI Taxonomy" id="301154"/>
    <lineage>
        <taxon>Bacteria</taxon>
        <taxon>Pseudomonadati</taxon>
        <taxon>Pseudomonadota</taxon>
        <taxon>Alphaproteobacteria</taxon>
        <taxon>Sphingomonadales</taxon>
        <taxon>Sphingomonadaceae</taxon>
        <taxon>Sphingomonas</taxon>
    </lineage>
</organism>
<dbReference type="PANTHER" id="PTHR10204:SF34">
    <property type="entry name" value="NAD(P)H DEHYDROGENASE [QUINONE] 1 ISOFORM 1"/>
    <property type="match status" value="1"/>
</dbReference>
<dbReference type="EC" id="1.-.-.-" evidence="4"/>
<dbReference type="Gene3D" id="3.40.50.360">
    <property type="match status" value="1"/>
</dbReference>
<dbReference type="InterPro" id="IPR029039">
    <property type="entry name" value="Flavoprotein-like_sf"/>
</dbReference>
<name>A0ABU9Y7M3_9SPHN</name>
<sequence>MTSGVDPAGIGHLVLLGHPAPGSFNHSMAMAYCAAVRACGQSATLRDLYAIGFNPLLGFEERPDADFAPAADVAAELDLIRASQVITLVYPIWFGMPPAIIKGYIDRVLGAGFSARAIKTGDRHELLQGKHLVILSSSAATRPWLDERGQLEALRQAFDSYLTTIFSLHGCDHVHFDAVVSGMSAQVVREDIEIVETQARKTCSEVIAERHALQAEQSLARRHS</sequence>
<keyword evidence="2 4" id="KW-0560">Oxidoreductase</keyword>
<evidence type="ECO:0000256" key="1">
    <source>
        <dbReference type="ARBA" id="ARBA00006252"/>
    </source>
</evidence>
<dbReference type="PANTHER" id="PTHR10204">
    <property type="entry name" value="NAD P H OXIDOREDUCTASE-RELATED"/>
    <property type="match status" value="1"/>
</dbReference>
<gene>
    <name evidence="4" type="ORF">ABC974_19405</name>
</gene>
<evidence type="ECO:0000256" key="2">
    <source>
        <dbReference type="ARBA" id="ARBA00023002"/>
    </source>
</evidence>
<feature type="domain" description="Flavodoxin-like fold" evidence="3">
    <location>
        <begin position="12"/>
        <end position="179"/>
    </location>
</feature>
<dbReference type="Proteomes" id="UP001419910">
    <property type="component" value="Unassembled WGS sequence"/>
</dbReference>